<dbReference type="EC" id="6.2.1.30" evidence="3"/>
<dbReference type="Pfam" id="PF00501">
    <property type="entry name" value="AMP-binding"/>
    <property type="match status" value="1"/>
</dbReference>
<dbReference type="GO" id="GO:0047475">
    <property type="term" value="F:phenylacetate-CoA ligase activity"/>
    <property type="evidence" value="ECO:0007669"/>
    <property type="project" value="UniProtKB-EC"/>
</dbReference>
<evidence type="ECO:0000313" key="4">
    <source>
        <dbReference type="Proteomes" id="UP000609651"/>
    </source>
</evidence>
<dbReference type="Gene3D" id="3.30.300.30">
    <property type="match status" value="1"/>
</dbReference>
<dbReference type="InterPro" id="IPR045851">
    <property type="entry name" value="AMP-bd_C_sf"/>
</dbReference>
<protein>
    <submittedName>
        <fullName evidence="3">Phenylacetate-coenzyme A ligase</fullName>
        <ecNumber evidence="3">6.2.1.30</ecNumber>
    </submittedName>
</protein>
<keyword evidence="3" id="KW-0436">Ligase</keyword>
<dbReference type="InterPro" id="IPR028154">
    <property type="entry name" value="AMP-dep_Lig_C"/>
</dbReference>
<evidence type="ECO:0000259" key="2">
    <source>
        <dbReference type="Pfam" id="PF14535"/>
    </source>
</evidence>
<dbReference type="InterPro" id="IPR000873">
    <property type="entry name" value="AMP-dep_synth/lig_dom"/>
</dbReference>
<accession>A0ABX1VFA7</accession>
<name>A0ABX1VFA7_9PLAN</name>
<evidence type="ECO:0000313" key="3">
    <source>
        <dbReference type="EMBL" id="NNJ25952.1"/>
    </source>
</evidence>
<evidence type="ECO:0000259" key="1">
    <source>
        <dbReference type="Pfam" id="PF00501"/>
    </source>
</evidence>
<proteinExistence type="predicted"/>
<gene>
    <name evidence="3" type="primary">paaK</name>
    <name evidence="3" type="ORF">LzC2_20290</name>
</gene>
<dbReference type="Gene3D" id="3.40.50.12780">
    <property type="entry name" value="N-terminal domain of ligase-like"/>
    <property type="match status" value="1"/>
</dbReference>
<dbReference type="InterPro" id="IPR042099">
    <property type="entry name" value="ANL_N_sf"/>
</dbReference>
<dbReference type="EMBL" id="WTPX01000056">
    <property type="protein sequence ID" value="NNJ25952.1"/>
    <property type="molecule type" value="Genomic_DNA"/>
</dbReference>
<dbReference type="Proteomes" id="UP000609651">
    <property type="component" value="Unassembled WGS sequence"/>
</dbReference>
<reference evidence="3 4" key="1">
    <citation type="journal article" date="2020" name="Syst. Appl. Microbiol.">
        <title>Alienimonas chondri sp. nov., a novel planctomycete isolated from the biofilm of the red alga Chondrus crispus.</title>
        <authorList>
            <person name="Vitorino I."/>
            <person name="Albuquerque L."/>
            <person name="Wiegand S."/>
            <person name="Kallscheuer N."/>
            <person name="da Costa M.S."/>
            <person name="Lobo-da-Cunha A."/>
            <person name="Jogler C."/>
            <person name="Lage O.M."/>
        </authorList>
    </citation>
    <scope>NUCLEOTIDE SEQUENCE [LARGE SCALE GENOMIC DNA]</scope>
    <source>
        <strain evidence="3 4">LzC2</strain>
    </source>
</reference>
<dbReference type="RefSeq" id="WP_171186483.1">
    <property type="nucleotide sequence ID" value="NZ_WTPX01000056.1"/>
</dbReference>
<keyword evidence="4" id="KW-1185">Reference proteome</keyword>
<comment type="caution">
    <text evidence="3">The sequence shown here is derived from an EMBL/GenBank/DDBJ whole genome shotgun (WGS) entry which is preliminary data.</text>
</comment>
<dbReference type="SUPFAM" id="SSF56801">
    <property type="entry name" value="Acetyl-CoA synthetase-like"/>
    <property type="match status" value="1"/>
</dbReference>
<dbReference type="PANTHER" id="PTHR43845:SF1">
    <property type="entry name" value="BLR5969 PROTEIN"/>
    <property type="match status" value="1"/>
</dbReference>
<dbReference type="PANTHER" id="PTHR43845">
    <property type="entry name" value="BLR5969 PROTEIN"/>
    <property type="match status" value="1"/>
</dbReference>
<sequence>MPTDAFPTRDEIEQEQAAKLRTLLTESVPRSPFWSAKFAGVDLDGVRAAADLSRLPLCTKQELVDDQAANAPFGTVLTRPASAYNRIHQTSGTTGEPLRWLDDADSWAWFGRCWDEIYRLAGVTEEDRLFFPFSFGPFIGFWAAFDGAARAGRFTIAGGGMSSEGRLRLISMVAPTVVGCTPTYALRLAEVAEAVGFDLAGSSVRKLFVAGEPGGAIPEVRDRIEKTWGATVFDQWGMTELGSVTAVAEEDRDAIYVLDREFIAEVLDPETHSPVATGEAGELVVTNLGRLASPLIRYRTGDLVRLSAEPSPIGLPYTRLEGGILSRLDDMVTIRGNNVFPSAVDAVLRTIEGVVEYRVTVTTARAMPHLRIQIEPAEGVAPATLLPTVHKAVKERLNFTAEIVPAAPNELPRFEMKGRRWVRA</sequence>
<feature type="domain" description="AMP-dependent synthetase/ligase" evidence="1">
    <location>
        <begin position="90"/>
        <end position="286"/>
    </location>
</feature>
<feature type="domain" description="AMP-dependent ligase C-terminal" evidence="2">
    <location>
        <begin position="336"/>
        <end position="420"/>
    </location>
</feature>
<dbReference type="Pfam" id="PF14535">
    <property type="entry name" value="AMP-binding_C_2"/>
    <property type="match status" value="1"/>
</dbReference>
<organism evidence="3 4">
    <name type="scientific">Alienimonas chondri</name>
    <dbReference type="NCBI Taxonomy" id="2681879"/>
    <lineage>
        <taxon>Bacteria</taxon>
        <taxon>Pseudomonadati</taxon>
        <taxon>Planctomycetota</taxon>
        <taxon>Planctomycetia</taxon>
        <taxon>Planctomycetales</taxon>
        <taxon>Planctomycetaceae</taxon>
        <taxon>Alienimonas</taxon>
    </lineage>
</organism>